<name>A0A975Y301_9NOST</name>
<evidence type="ECO:0000256" key="1">
    <source>
        <dbReference type="SAM" id="MobiDB-lite"/>
    </source>
</evidence>
<accession>A0A975Y301</accession>
<protein>
    <submittedName>
        <fullName evidence="2">Uncharacterized protein</fullName>
    </submittedName>
</protein>
<dbReference type="EMBL" id="CP021056">
    <property type="protein sequence ID" value="QXE21631.1"/>
    <property type="molecule type" value="Genomic_DNA"/>
</dbReference>
<feature type="region of interest" description="Disordered" evidence="1">
    <location>
        <begin position="1"/>
        <end position="26"/>
    </location>
</feature>
<evidence type="ECO:0000313" key="3">
    <source>
        <dbReference type="Proteomes" id="UP000683511"/>
    </source>
</evidence>
<organism evidence="2 3">
    <name type="scientific">Richelia sinica FACHB-800</name>
    <dbReference type="NCBI Taxonomy" id="1357546"/>
    <lineage>
        <taxon>Bacteria</taxon>
        <taxon>Bacillati</taxon>
        <taxon>Cyanobacteriota</taxon>
        <taxon>Cyanophyceae</taxon>
        <taxon>Nostocales</taxon>
        <taxon>Nostocaceae</taxon>
        <taxon>Richelia</taxon>
    </lineage>
</organism>
<sequence length="36" mass="3982">MIAINPNLSKNPDADTHKKSKRTLSKQQKCAAKLVC</sequence>
<reference evidence="2" key="1">
    <citation type="submission" date="2017-04" db="EMBL/GenBank/DDBJ databases">
        <title>Genome deletions in a multicellular cyanobacterial endosymbiont for morphological adaptation in marine diatoms.</title>
        <authorList>
            <person name="Wang Y."/>
            <person name="Gao H."/>
            <person name="Li R."/>
            <person name="Xu X."/>
        </authorList>
    </citation>
    <scope>NUCLEOTIDE SEQUENCE</scope>
    <source>
        <strain evidence="2">FACHB 800</strain>
    </source>
</reference>
<proteinExistence type="predicted"/>
<dbReference type="KEGG" id="rsin:B6N60_00308"/>
<keyword evidence="3" id="KW-1185">Reference proteome</keyword>
<dbReference type="AlphaFoldDB" id="A0A975Y301"/>
<gene>
    <name evidence="2" type="ORF">B6N60_00308</name>
</gene>
<dbReference type="Proteomes" id="UP000683511">
    <property type="component" value="Chromosome"/>
</dbReference>
<feature type="compositionally biased region" description="Polar residues" evidence="1">
    <location>
        <begin position="1"/>
        <end position="10"/>
    </location>
</feature>
<evidence type="ECO:0000313" key="2">
    <source>
        <dbReference type="EMBL" id="QXE21631.1"/>
    </source>
</evidence>